<dbReference type="GO" id="GO:0008270">
    <property type="term" value="F:zinc ion binding"/>
    <property type="evidence" value="ECO:0007669"/>
    <property type="project" value="InterPro"/>
</dbReference>
<dbReference type="PROSITE" id="PS00463">
    <property type="entry name" value="ZN2_CY6_FUNGAL_1"/>
    <property type="match status" value="1"/>
</dbReference>
<keyword evidence="2" id="KW-0472">Membrane</keyword>
<feature type="transmembrane region" description="Helical" evidence="2">
    <location>
        <begin position="166"/>
        <end position="187"/>
    </location>
</feature>
<dbReference type="Pfam" id="PF11951">
    <property type="entry name" value="Fungal_trans_2"/>
    <property type="match status" value="1"/>
</dbReference>
<dbReference type="EMBL" id="JAFJYH010000033">
    <property type="protein sequence ID" value="KAG4423502.1"/>
    <property type="molecule type" value="Genomic_DNA"/>
</dbReference>
<dbReference type="Gene3D" id="4.10.240.10">
    <property type="entry name" value="Zn(2)-C6 fungal-type DNA-binding domain"/>
    <property type="match status" value="1"/>
</dbReference>
<evidence type="ECO:0000256" key="1">
    <source>
        <dbReference type="ARBA" id="ARBA00023242"/>
    </source>
</evidence>
<comment type="caution">
    <text evidence="4">The sequence shown here is derived from an EMBL/GenBank/DDBJ whole genome shotgun (WGS) entry which is preliminary data.</text>
</comment>
<dbReference type="GO" id="GO:0001228">
    <property type="term" value="F:DNA-binding transcription activator activity, RNA polymerase II-specific"/>
    <property type="evidence" value="ECO:0007669"/>
    <property type="project" value="TreeGrafter"/>
</dbReference>
<dbReference type="InterPro" id="IPR036864">
    <property type="entry name" value="Zn2-C6_fun-type_DNA-bd_sf"/>
</dbReference>
<reference evidence="4" key="1">
    <citation type="submission" date="2021-02" db="EMBL/GenBank/DDBJ databases">
        <title>Genome sequence Cadophora malorum strain M34.</title>
        <authorList>
            <person name="Stefanovic E."/>
            <person name="Vu D."/>
            <person name="Scully C."/>
            <person name="Dijksterhuis J."/>
            <person name="Roader J."/>
            <person name="Houbraken J."/>
        </authorList>
    </citation>
    <scope>NUCLEOTIDE SEQUENCE</scope>
    <source>
        <strain evidence="4">M34</strain>
    </source>
</reference>
<dbReference type="CDD" id="cd00067">
    <property type="entry name" value="GAL4"/>
    <property type="match status" value="1"/>
</dbReference>
<protein>
    <recommendedName>
        <fullName evidence="3">Zn(2)-C6 fungal-type domain-containing protein</fullName>
    </recommendedName>
</protein>
<dbReference type="PROSITE" id="PS50048">
    <property type="entry name" value="ZN2_CY6_FUNGAL_2"/>
    <property type="match status" value="1"/>
</dbReference>
<keyword evidence="2" id="KW-1133">Transmembrane helix</keyword>
<evidence type="ECO:0000313" key="5">
    <source>
        <dbReference type="Proteomes" id="UP000664132"/>
    </source>
</evidence>
<dbReference type="InterPro" id="IPR001138">
    <property type="entry name" value="Zn2Cys6_DnaBD"/>
</dbReference>
<dbReference type="PANTHER" id="PTHR47784">
    <property type="entry name" value="STEROL UPTAKE CONTROL PROTEIN 2"/>
    <property type="match status" value="1"/>
</dbReference>
<dbReference type="Pfam" id="PF00172">
    <property type="entry name" value="Zn_clus"/>
    <property type="match status" value="1"/>
</dbReference>
<proteinExistence type="predicted"/>
<keyword evidence="5" id="KW-1185">Reference proteome</keyword>
<dbReference type="AlphaFoldDB" id="A0A8H8BTM4"/>
<dbReference type="InterPro" id="IPR053157">
    <property type="entry name" value="Sterol_Uptake_Regulator"/>
</dbReference>
<evidence type="ECO:0000256" key="2">
    <source>
        <dbReference type="SAM" id="Phobius"/>
    </source>
</evidence>
<keyword evidence="1" id="KW-0539">Nucleus</keyword>
<keyword evidence="2" id="KW-0812">Transmembrane</keyword>
<dbReference type="InterPro" id="IPR021858">
    <property type="entry name" value="Fun_TF"/>
</dbReference>
<dbReference type="OrthoDB" id="5386330at2759"/>
<dbReference type="Proteomes" id="UP000664132">
    <property type="component" value="Unassembled WGS sequence"/>
</dbReference>
<dbReference type="SMART" id="SM00066">
    <property type="entry name" value="GAL4"/>
    <property type="match status" value="1"/>
</dbReference>
<feature type="domain" description="Zn(2)-C6 fungal-type" evidence="3">
    <location>
        <begin position="11"/>
        <end position="41"/>
    </location>
</feature>
<gene>
    <name evidence="4" type="ORF">IFR04_003325</name>
</gene>
<name>A0A8H8BTM4_9HELO</name>
<dbReference type="SUPFAM" id="SSF57701">
    <property type="entry name" value="Zn2/Cys6 DNA-binding domain"/>
    <property type="match status" value="1"/>
</dbReference>
<sequence>MRRFHKKTRVGCQQCKSRRVKCDERKPTCSGCQRQDLKCSFEFLTPSVPRTRHEASGSWPTRDICLRANPLPSSNAKTLELLHHYNQRTSTTLGRAGKMDLWLIIIPRIALSHEFLMHGLLAVSALHLSTVQPARKEELVTFASRSESLALPTFRELIKRKDPEDISAVFAFAGFVIPYMLAVSGILEISTMGIPCLEKPHWFMMARGLIDLLRENWSALEQGPFASVLISTSLPIEKSWNPDDAHLAEIQTKWGKESSANEVVDKGLDECINTMDQLRRVCCLQYAPYQNLTIMSSVYFWPGMVSSEYMKLVYERRPEALVVLAMYCVLLKQADWVWFLRGVGVKMLVAIEEELDTDWKPWIQWALEQPCR</sequence>
<organism evidence="4 5">
    <name type="scientific">Cadophora malorum</name>
    <dbReference type="NCBI Taxonomy" id="108018"/>
    <lineage>
        <taxon>Eukaryota</taxon>
        <taxon>Fungi</taxon>
        <taxon>Dikarya</taxon>
        <taxon>Ascomycota</taxon>
        <taxon>Pezizomycotina</taxon>
        <taxon>Leotiomycetes</taxon>
        <taxon>Helotiales</taxon>
        <taxon>Ploettnerulaceae</taxon>
        <taxon>Cadophora</taxon>
    </lineage>
</organism>
<evidence type="ECO:0000313" key="4">
    <source>
        <dbReference type="EMBL" id="KAG4423502.1"/>
    </source>
</evidence>
<dbReference type="PANTHER" id="PTHR47784:SF5">
    <property type="entry name" value="STEROL UPTAKE CONTROL PROTEIN 2"/>
    <property type="match status" value="1"/>
</dbReference>
<accession>A0A8H8BTM4</accession>
<evidence type="ECO:0000259" key="3">
    <source>
        <dbReference type="PROSITE" id="PS50048"/>
    </source>
</evidence>